<comment type="catalytic activity">
    <reaction evidence="20">
        <text>ATP + (deoxyribonucleotide)n-3'-hydroxyl + 5'-phospho-(deoxyribonucleotide)m = (deoxyribonucleotide)n+m + AMP + diphosphate.</text>
        <dbReference type="EC" id="6.5.1.1"/>
    </reaction>
</comment>
<dbReference type="InterPro" id="IPR052171">
    <property type="entry name" value="NHEJ_LigD"/>
</dbReference>
<evidence type="ECO:0000256" key="15">
    <source>
        <dbReference type="ARBA" id="ARBA00023172"/>
    </source>
</evidence>
<keyword evidence="14" id="KW-0238">DNA-binding</keyword>
<keyword evidence="5" id="KW-0548">Nucleotidyltransferase</keyword>
<dbReference type="NCBIfam" id="TIGR02778">
    <property type="entry name" value="ligD_pol"/>
    <property type="match status" value="1"/>
</dbReference>
<feature type="region of interest" description="Disordered" evidence="21">
    <location>
        <begin position="1"/>
        <end position="22"/>
    </location>
</feature>
<dbReference type="PANTHER" id="PTHR42705:SF2">
    <property type="entry name" value="BIFUNCTIONAL NON-HOMOLOGOUS END JOINING PROTEIN LIGD"/>
    <property type="match status" value="1"/>
</dbReference>
<keyword evidence="24" id="KW-1185">Reference proteome</keyword>
<keyword evidence="8" id="KW-0547">Nucleotide-binding</keyword>
<dbReference type="Gene3D" id="3.30.470.30">
    <property type="entry name" value="DNA ligase/mRNA capping enzyme"/>
    <property type="match status" value="1"/>
</dbReference>
<evidence type="ECO:0000256" key="13">
    <source>
        <dbReference type="ARBA" id="ARBA00022932"/>
    </source>
</evidence>
<evidence type="ECO:0000256" key="14">
    <source>
        <dbReference type="ARBA" id="ARBA00023125"/>
    </source>
</evidence>
<dbReference type="GO" id="GO:0003910">
    <property type="term" value="F:DNA ligase (ATP) activity"/>
    <property type="evidence" value="ECO:0007669"/>
    <property type="project" value="UniProtKB-EC"/>
</dbReference>
<dbReference type="InterPro" id="IPR014146">
    <property type="entry name" value="LigD_ligase_dom"/>
</dbReference>
<proteinExistence type="predicted"/>
<evidence type="ECO:0000256" key="8">
    <source>
        <dbReference type="ARBA" id="ARBA00022741"/>
    </source>
</evidence>
<name>A0ABW0JPM8_9GAMM</name>
<dbReference type="EMBL" id="JBHSMK010000009">
    <property type="protein sequence ID" value="MFC5437890.1"/>
    <property type="molecule type" value="Genomic_DNA"/>
</dbReference>
<feature type="domain" description="ATP-dependent DNA ligase family profile" evidence="22">
    <location>
        <begin position="322"/>
        <end position="414"/>
    </location>
</feature>
<dbReference type="NCBIfam" id="TIGR02779">
    <property type="entry name" value="NHEJ_ligase_lig"/>
    <property type="match status" value="1"/>
</dbReference>
<dbReference type="RefSeq" id="WP_377306482.1">
    <property type="nucleotide sequence ID" value="NZ_JBHSMK010000009.1"/>
</dbReference>
<dbReference type="SUPFAM" id="SSF50249">
    <property type="entry name" value="Nucleic acid-binding proteins"/>
    <property type="match status" value="1"/>
</dbReference>
<evidence type="ECO:0000259" key="22">
    <source>
        <dbReference type="PROSITE" id="PS50160"/>
    </source>
</evidence>
<keyword evidence="9" id="KW-0227">DNA damage</keyword>
<dbReference type="NCBIfam" id="TIGR02777">
    <property type="entry name" value="LigD_PE_dom"/>
    <property type="match status" value="1"/>
</dbReference>
<feature type="compositionally biased region" description="Basic residues" evidence="21">
    <location>
        <begin position="189"/>
        <end position="203"/>
    </location>
</feature>
<keyword evidence="16" id="KW-0234">DNA repair</keyword>
<gene>
    <name evidence="23" type="primary">ligD</name>
    <name evidence="23" type="ORF">ACFPME_15115</name>
</gene>
<dbReference type="Gene3D" id="3.90.920.10">
    <property type="entry name" value="DNA primase, PRIM domain"/>
    <property type="match status" value="1"/>
</dbReference>
<dbReference type="Pfam" id="PF01068">
    <property type="entry name" value="DNA_ligase_A_M"/>
    <property type="match status" value="1"/>
</dbReference>
<dbReference type="PANTHER" id="PTHR42705">
    <property type="entry name" value="BIFUNCTIONAL NON-HOMOLOGOUS END JOINING PROTEIN LIGD"/>
    <property type="match status" value="1"/>
</dbReference>
<evidence type="ECO:0000256" key="16">
    <source>
        <dbReference type="ARBA" id="ARBA00023204"/>
    </source>
</evidence>
<dbReference type="Pfam" id="PF21686">
    <property type="entry name" value="LigD_Prim-Pol"/>
    <property type="match status" value="1"/>
</dbReference>
<dbReference type="InterPro" id="IPR033651">
    <property type="entry name" value="PaeLigD_Pol-like"/>
</dbReference>
<evidence type="ECO:0000256" key="6">
    <source>
        <dbReference type="ARBA" id="ARBA00022722"/>
    </source>
</evidence>
<evidence type="ECO:0000256" key="19">
    <source>
        <dbReference type="ARBA" id="ARBA00029943"/>
    </source>
</evidence>
<dbReference type="EC" id="6.5.1.1" evidence="2"/>
<organism evidence="23 24">
    <name type="scientific">Rhodanobacter umsongensis</name>
    <dbReference type="NCBI Taxonomy" id="633153"/>
    <lineage>
        <taxon>Bacteria</taxon>
        <taxon>Pseudomonadati</taxon>
        <taxon>Pseudomonadota</taxon>
        <taxon>Gammaproteobacteria</taxon>
        <taxon>Lysobacterales</taxon>
        <taxon>Rhodanobacteraceae</taxon>
        <taxon>Rhodanobacter</taxon>
    </lineage>
</organism>
<dbReference type="Gene3D" id="3.30.1490.70">
    <property type="match status" value="1"/>
</dbReference>
<evidence type="ECO:0000256" key="1">
    <source>
        <dbReference type="ARBA" id="ARBA00001936"/>
    </source>
</evidence>
<evidence type="ECO:0000313" key="23">
    <source>
        <dbReference type="EMBL" id="MFC5437890.1"/>
    </source>
</evidence>
<feature type="compositionally biased region" description="Basic and acidic residues" evidence="21">
    <location>
        <begin position="525"/>
        <end position="541"/>
    </location>
</feature>
<evidence type="ECO:0000256" key="7">
    <source>
        <dbReference type="ARBA" id="ARBA00022723"/>
    </source>
</evidence>
<keyword evidence="4" id="KW-0808">Transferase</keyword>
<keyword evidence="15" id="KW-0233">DNA recombination</keyword>
<evidence type="ECO:0000256" key="12">
    <source>
        <dbReference type="ARBA" id="ARBA00022840"/>
    </source>
</evidence>
<dbReference type="Gene3D" id="2.40.50.140">
    <property type="entry name" value="Nucleic acid-binding proteins"/>
    <property type="match status" value="1"/>
</dbReference>
<dbReference type="InterPro" id="IPR012310">
    <property type="entry name" value="DNA_ligase_ATP-dep_cent"/>
</dbReference>
<dbReference type="NCBIfam" id="NF004628">
    <property type="entry name" value="PRK05972.1"/>
    <property type="match status" value="1"/>
</dbReference>
<accession>A0ABW0JPM8</accession>
<evidence type="ECO:0000256" key="2">
    <source>
        <dbReference type="ARBA" id="ARBA00012727"/>
    </source>
</evidence>
<dbReference type="SUPFAM" id="SSF56091">
    <property type="entry name" value="DNA ligase/mRNA capping enzyme, catalytic domain"/>
    <property type="match status" value="1"/>
</dbReference>
<evidence type="ECO:0000256" key="11">
    <source>
        <dbReference type="ARBA" id="ARBA00022839"/>
    </source>
</evidence>
<dbReference type="CDD" id="cd07906">
    <property type="entry name" value="Adenylation_DNA_ligase_LigD_LigC"/>
    <property type="match status" value="1"/>
</dbReference>
<keyword evidence="6" id="KW-0540">Nuclease</keyword>
<dbReference type="Pfam" id="PF04679">
    <property type="entry name" value="DNA_ligase_A_C"/>
    <property type="match status" value="1"/>
</dbReference>
<dbReference type="PROSITE" id="PS50160">
    <property type="entry name" value="DNA_LIGASE_A3"/>
    <property type="match status" value="1"/>
</dbReference>
<dbReference type="InterPro" id="IPR012340">
    <property type="entry name" value="NA-bd_OB-fold"/>
</dbReference>
<dbReference type="Proteomes" id="UP001596013">
    <property type="component" value="Unassembled WGS sequence"/>
</dbReference>
<keyword evidence="18" id="KW-0511">Multifunctional enzyme</keyword>
<dbReference type="InterPro" id="IPR014144">
    <property type="entry name" value="LigD_PE_domain"/>
</dbReference>
<keyword evidence="7" id="KW-0479">Metal-binding</keyword>
<dbReference type="CDD" id="cd04862">
    <property type="entry name" value="PaeLigD_Pol_like"/>
    <property type="match status" value="1"/>
</dbReference>
<dbReference type="Pfam" id="PF13298">
    <property type="entry name" value="LigD_N"/>
    <property type="match status" value="1"/>
</dbReference>
<evidence type="ECO:0000256" key="4">
    <source>
        <dbReference type="ARBA" id="ARBA00022679"/>
    </source>
</evidence>
<evidence type="ECO:0000256" key="21">
    <source>
        <dbReference type="SAM" id="MobiDB-lite"/>
    </source>
</evidence>
<evidence type="ECO:0000256" key="18">
    <source>
        <dbReference type="ARBA" id="ARBA00023268"/>
    </source>
</evidence>
<comment type="cofactor">
    <cofactor evidence="1">
        <name>Mn(2+)</name>
        <dbReference type="ChEBI" id="CHEBI:29035"/>
    </cofactor>
</comment>
<feature type="compositionally biased region" description="Basic and acidic residues" evidence="21">
    <location>
        <begin position="1"/>
        <end position="20"/>
    </location>
</feature>
<evidence type="ECO:0000256" key="17">
    <source>
        <dbReference type="ARBA" id="ARBA00023211"/>
    </source>
</evidence>
<sequence length="854" mass="94139">MSSLRDYQRKRDFSRTREPAANDAAAAGHRAIFVVQLHHASRRHFDFRLQVGDVLKSWAVPKGPSYDPRVKRLAVEVEDHPVSYAGFEGDIEHGYGKGHVDQFDIGVWTTRGDAEEQLQKGHLQFELFGKRLKGGWHLVRSGRKERQPAWFLIKAKDTFAGDVEADDLLDAKMARSTRAAAKTPATKAAAKKSATRRKSIPKARKVSRLRLAKAAAALAGARPAPADNDFFKPELARLRETPPAGDQWLHEVKWDGYRILAAIAGGEVKLWSRNALPWNDRLPDIAQSLASLGLHSARLDGELVALDADGHSDFNGLQQTLSGEAQLPLIYVLFDLPYLEGSDLSRVGLLERKALLQKLLAHAPKHLAFSTHAIGNGEDAFRVATEQQLEGIISKRVDSAYHAGRGDDWLKIKRLESDEFAVVGYTPPKGSRSGFGSLLLARPDPAVATGWIYVGRVGTGFSDRQLRQLAGTIAANGSHKPTVKLTAVDPLLRDARWVKPAAVAEVYYRGIGNKNLLRQPSLKSMRTDKTATDLSDSDRAAPRKAAPAARPPAPGSTSARKGKPADIAISHPDRVVYPDDGYTKQDVADYYTRVMKWFLPGVIGRPTSVIRCPEGTAKACFFQKHLMQGLKHVGSAKLKEESGAQATYIYPLDADSVIELVQFGVLEFHPWGATVEQPDRADRMVFDLDPGEDVAWERMIAAARLVRKLLDQIGLASFLRTTGGKGLHVVVPLNPGCPWPQVKEFARAFASAMAQAHPMEFIATASKSRRTNLIYVDYLRNSRGATSVASYSLRARSGAPVAVPLRWDELGKLKSGHDFDIRSTPKRLARQRKDPWAGIDDTRQNLDDMMEKLG</sequence>
<feature type="region of interest" description="Disordered" evidence="21">
    <location>
        <begin position="181"/>
        <end position="203"/>
    </location>
</feature>
<dbReference type="CDD" id="cd07971">
    <property type="entry name" value="OBF_DNA_ligase_LigD"/>
    <property type="match status" value="1"/>
</dbReference>
<evidence type="ECO:0000313" key="24">
    <source>
        <dbReference type="Proteomes" id="UP001596013"/>
    </source>
</evidence>
<dbReference type="InterPro" id="IPR014143">
    <property type="entry name" value="NHEJ_ligase_prk"/>
</dbReference>
<feature type="region of interest" description="Disordered" evidence="21">
    <location>
        <begin position="520"/>
        <end position="565"/>
    </location>
</feature>
<keyword evidence="12" id="KW-0067">ATP-binding</keyword>
<dbReference type="InterPro" id="IPR012309">
    <property type="entry name" value="DNA_ligase_ATP-dep_C"/>
</dbReference>
<evidence type="ECO:0000256" key="20">
    <source>
        <dbReference type="ARBA" id="ARBA00034003"/>
    </source>
</evidence>
<keyword evidence="13" id="KW-0239">DNA-directed DNA polymerase</keyword>
<evidence type="ECO:0000256" key="5">
    <source>
        <dbReference type="ARBA" id="ARBA00022695"/>
    </source>
</evidence>
<keyword evidence="11" id="KW-0269">Exonuclease</keyword>
<keyword evidence="10" id="KW-0378">Hydrolase</keyword>
<protein>
    <recommendedName>
        <fullName evidence="2">DNA ligase (ATP)</fullName>
        <ecNumber evidence="2">6.5.1.1</ecNumber>
    </recommendedName>
    <alternativeName>
        <fullName evidence="19">NHEJ DNA polymerase</fullName>
    </alternativeName>
</protein>
<keyword evidence="17" id="KW-0464">Manganese</keyword>
<evidence type="ECO:0000256" key="3">
    <source>
        <dbReference type="ARBA" id="ARBA00022598"/>
    </source>
</evidence>
<dbReference type="NCBIfam" id="TIGR02776">
    <property type="entry name" value="NHEJ_ligase_prk"/>
    <property type="match status" value="1"/>
</dbReference>
<keyword evidence="3 23" id="KW-0436">Ligase</keyword>
<evidence type="ECO:0000256" key="9">
    <source>
        <dbReference type="ARBA" id="ARBA00022763"/>
    </source>
</evidence>
<comment type="caution">
    <text evidence="23">The sequence shown here is derived from an EMBL/GenBank/DDBJ whole genome shotgun (WGS) entry which is preliminary data.</text>
</comment>
<evidence type="ECO:0000256" key="10">
    <source>
        <dbReference type="ARBA" id="ARBA00022801"/>
    </source>
</evidence>
<reference evidence="24" key="1">
    <citation type="journal article" date="2019" name="Int. J. Syst. Evol. Microbiol.">
        <title>The Global Catalogue of Microorganisms (GCM) 10K type strain sequencing project: providing services to taxonomists for standard genome sequencing and annotation.</title>
        <authorList>
            <consortium name="The Broad Institute Genomics Platform"/>
            <consortium name="The Broad Institute Genome Sequencing Center for Infectious Disease"/>
            <person name="Wu L."/>
            <person name="Ma J."/>
        </authorList>
    </citation>
    <scope>NUCLEOTIDE SEQUENCE [LARGE SCALE GENOMIC DNA]</scope>
    <source>
        <strain evidence="24">JCM 17130</strain>
    </source>
</reference>
<dbReference type="InterPro" id="IPR014145">
    <property type="entry name" value="LigD_pol_dom"/>
</dbReference>